<dbReference type="InterPro" id="IPR029026">
    <property type="entry name" value="tRNA_m1G_MTases_N"/>
</dbReference>
<dbReference type="GO" id="GO:0003723">
    <property type="term" value="F:RNA binding"/>
    <property type="evidence" value="ECO:0007669"/>
    <property type="project" value="InterPro"/>
</dbReference>
<feature type="region of interest" description="Disordered" evidence="3">
    <location>
        <begin position="486"/>
        <end position="514"/>
    </location>
</feature>
<protein>
    <recommendedName>
        <fullName evidence="4">tRNA/rRNA methyltransferase SpoU type domain-containing protein</fullName>
    </recommendedName>
</protein>
<sequence length="919" mass="100544">MSSTPLSLAPVRSIRSIRSISTIRTAAATTTRTPWRHVSSSFLEGSNRPRVPPLRPTTRWTFDYHCCRCLSTTRTLLAETPHPLVTPKISKYRVDCNTSKVIKRRKKKGNEDGKKAIPNVVRSKPVANPKKVRQAAEAATRDTMREMREAEALAATAAGGGAPPSATTVPPPPKPSASFYARKPSPLKPELSTSTSTTANTQSSTIEPSAKEPALRTSEAVVPQLPLPSSTLPHARRIPADQPLPDLDAVLSTLAEAIATQPAPISSGWNTRSPLQSYRLPLPELTDQSEERHPALDPLPKMATSIERRPSQAPQRIKRSVYRTILDWSVHPTIQPNDFNTLSDITQITPPRAAHPVKSNSFTNVAATSGRSERITNTSVTSTSTSINATAESTSDEGVVKKRYASRRRIGFDDDDDLDFKQRAYHSGQSTIQVLDTIVHNRINKSTNTQVNPWDISAIRRQKLVPNSETVPKSVLLKNPVIARDREEEKETLETAKVTASTTTTPKPSQSALPWRTLDHGDRTQQRAIVLPDQPLLGSWIDPPSREPEKKADSKDKSTYGEYLFSPKSVLPALRTGLRKPYELLYTDSNIHPRISQMVLECVKTASEMGLDVVKTTPERLDTLLGHRYHQGVLLRASYLPRALIKYLGAVSEDNKYDLHFIRGTAKPFDRLATTSNTTHMITSGIASTKTPRASPPPVWLVLDEVQTVYDMGHTLSTAHHLGIDGVIIKEKGAVLPNAAVSAVSEGTLERRPAYAVRTLVKFIKESQANGWQVIGLKAAYGSKRMMPFYRFPKHGVDQPTILIVGGSGVGITKSAERQCDSFIHVPGLSHTAMAFGEVASLPVPVISGIAISKLVGGRMTAAAGSDGSERKVGGAEGFDSENDEPIPWVGSLPDWEVPMLKSKGKGNQISHTRSDIRR</sequence>
<dbReference type="InterPro" id="IPR001537">
    <property type="entry name" value="SpoU_MeTrfase"/>
</dbReference>
<evidence type="ECO:0000256" key="2">
    <source>
        <dbReference type="ARBA" id="ARBA00022679"/>
    </source>
</evidence>
<dbReference type="PANTHER" id="PTHR46103:SF1">
    <property type="entry name" value="RRNA METHYLTRANSFERASE 1, MITOCHONDRIAL"/>
    <property type="match status" value="1"/>
</dbReference>
<keyword evidence="2" id="KW-0808">Transferase</keyword>
<feature type="region of interest" description="Disordered" evidence="3">
    <location>
        <begin position="863"/>
        <end position="888"/>
    </location>
</feature>
<feature type="compositionally biased region" description="Low complexity" evidence="3">
    <location>
        <begin position="375"/>
        <end position="393"/>
    </location>
</feature>
<evidence type="ECO:0000256" key="1">
    <source>
        <dbReference type="ARBA" id="ARBA00022603"/>
    </source>
</evidence>
<feature type="compositionally biased region" description="Low complexity" evidence="3">
    <location>
        <begin position="495"/>
        <end position="509"/>
    </location>
</feature>
<feature type="compositionally biased region" description="Low complexity" evidence="3">
    <location>
        <begin position="192"/>
        <end position="205"/>
    </location>
</feature>
<dbReference type="InterPro" id="IPR029028">
    <property type="entry name" value="Alpha/beta_knot_MTases"/>
</dbReference>
<feature type="region of interest" description="Disordered" evidence="3">
    <location>
        <begin position="104"/>
        <end position="220"/>
    </location>
</feature>
<gene>
    <name evidence="5" type="ORF">KI688_006069</name>
</gene>
<feature type="compositionally biased region" description="Basic and acidic residues" evidence="3">
    <location>
        <begin position="139"/>
        <end position="151"/>
    </location>
</feature>
<comment type="caution">
    <text evidence="5">The sequence shown here is derived from an EMBL/GenBank/DDBJ whole genome shotgun (WGS) entry which is preliminary data.</text>
</comment>
<keyword evidence="1" id="KW-0489">Methyltransferase</keyword>
<dbReference type="PANTHER" id="PTHR46103">
    <property type="entry name" value="RRNA METHYLTRANSFERASE 1, MITOCHONDRIAL"/>
    <property type="match status" value="1"/>
</dbReference>
<accession>A0A9P7Y336</accession>
<dbReference type="Pfam" id="PF00588">
    <property type="entry name" value="SpoU_methylase"/>
    <property type="match status" value="1"/>
</dbReference>
<dbReference type="Gene3D" id="3.40.1280.10">
    <property type="match status" value="1"/>
</dbReference>
<feature type="domain" description="tRNA/rRNA methyltransferase SpoU type" evidence="4">
    <location>
        <begin position="699"/>
        <end position="829"/>
    </location>
</feature>
<organism evidence="5 6">
    <name type="scientific">Linnemannia hyalina</name>
    <dbReference type="NCBI Taxonomy" id="64524"/>
    <lineage>
        <taxon>Eukaryota</taxon>
        <taxon>Fungi</taxon>
        <taxon>Fungi incertae sedis</taxon>
        <taxon>Mucoromycota</taxon>
        <taxon>Mortierellomycotina</taxon>
        <taxon>Mortierellomycetes</taxon>
        <taxon>Mortierellales</taxon>
        <taxon>Mortierellaceae</taxon>
        <taxon>Linnemannia</taxon>
    </lineage>
</organism>
<proteinExistence type="predicted"/>
<feature type="region of interest" description="Disordered" evidence="3">
    <location>
        <begin position="369"/>
        <end position="396"/>
    </location>
</feature>
<dbReference type="SUPFAM" id="SSF75217">
    <property type="entry name" value="alpha/beta knot"/>
    <property type="match status" value="1"/>
</dbReference>
<keyword evidence="6" id="KW-1185">Reference proteome</keyword>
<dbReference type="SUPFAM" id="SSF55315">
    <property type="entry name" value="L30e-like"/>
    <property type="match status" value="1"/>
</dbReference>
<dbReference type="InterPro" id="IPR029064">
    <property type="entry name" value="Ribosomal_eL30-like_sf"/>
</dbReference>
<dbReference type="Gene3D" id="3.30.1330.30">
    <property type="match status" value="1"/>
</dbReference>
<dbReference type="EMBL" id="JAHRHY010000002">
    <property type="protein sequence ID" value="KAG9071852.1"/>
    <property type="molecule type" value="Genomic_DNA"/>
</dbReference>
<dbReference type="OrthoDB" id="2417920at2759"/>
<dbReference type="Proteomes" id="UP000707451">
    <property type="component" value="Unassembled WGS sequence"/>
</dbReference>
<feature type="compositionally biased region" description="Basic and acidic residues" evidence="3">
    <location>
        <begin position="544"/>
        <end position="557"/>
    </location>
</feature>
<evidence type="ECO:0000256" key="3">
    <source>
        <dbReference type="SAM" id="MobiDB-lite"/>
    </source>
</evidence>
<dbReference type="GO" id="GO:0016435">
    <property type="term" value="F:rRNA (guanine) methyltransferase activity"/>
    <property type="evidence" value="ECO:0007669"/>
    <property type="project" value="TreeGrafter"/>
</dbReference>
<dbReference type="InterPro" id="IPR047182">
    <property type="entry name" value="MRM1"/>
</dbReference>
<evidence type="ECO:0000313" key="5">
    <source>
        <dbReference type="EMBL" id="KAG9071852.1"/>
    </source>
</evidence>
<reference evidence="5" key="1">
    <citation type="submission" date="2021-06" db="EMBL/GenBank/DDBJ databases">
        <title>Genome Sequence of Mortierella hyaline Strain SCG-10, a Cold-Adapted, Nitrate-Reducing Fungus Isolated from Soil in Minnesota, USA.</title>
        <authorList>
            <person name="Aldossari N."/>
        </authorList>
    </citation>
    <scope>NUCLEOTIDE SEQUENCE</scope>
    <source>
        <strain evidence="5">SCG-10</strain>
    </source>
</reference>
<dbReference type="AlphaFoldDB" id="A0A9P7Y336"/>
<name>A0A9P7Y336_9FUNG</name>
<evidence type="ECO:0000313" key="6">
    <source>
        <dbReference type="Proteomes" id="UP000707451"/>
    </source>
</evidence>
<evidence type="ECO:0000259" key="4">
    <source>
        <dbReference type="Pfam" id="PF00588"/>
    </source>
</evidence>
<feature type="region of interest" description="Disordered" evidence="3">
    <location>
        <begin position="535"/>
        <end position="557"/>
    </location>
</feature>